<protein>
    <submittedName>
        <fullName evidence="1">Uncharacterized protein</fullName>
    </submittedName>
</protein>
<dbReference type="AlphaFoldDB" id="A0A9N8S1C2"/>
<dbReference type="EMBL" id="CAJQZC010000019">
    <property type="protein sequence ID" value="CAG4927816.1"/>
    <property type="molecule type" value="Genomic_DNA"/>
</dbReference>
<sequence length="72" mass="8011">MIFPVLSGDAIDYSCEETTAKGVKHYWRSVWLYDYGVSLPLDTDDDEGVTRFELRSLTITPAVRPATVSSAP</sequence>
<organism evidence="1 2">
    <name type="scientific">Paraburkholderia saeva</name>
    <dbReference type="NCBI Taxonomy" id="2777537"/>
    <lineage>
        <taxon>Bacteria</taxon>
        <taxon>Pseudomonadati</taxon>
        <taxon>Pseudomonadota</taxon>
        <taxon>Betaproteobacteria</taxon>
        <taxon>Burkholderiales</taxon>
        <taxon>Burkholderiaceae</taxon>
        <taxon>Paraburkholderia</taxon>
    </lineage>
</organism>
<proteinExistence type="predicted"/>
<name>A0A9N8S1C2_9BURK</name>
<keyword evidence="2" id="KW-1185">Reference proteome</keyword>
<evidence type="ECO:0000313" key="2">
    <source>
        <dbReference type="Proteomes" id="UP000789704"/>
    </source>
</evidence>
<reference evidence="1" key="1">
    <citation type="submission" date="2021-04" db="EMBL/GenBank/DDBJ databases">
        <authorList>
            <person name="Vanwijnsberghe S."/>
        </authorList>
    </citation>
    <scope>NUCLEOTIDE SEQUENCE</scope>
    <source>
        <strain evidence="1">LMG 31841</strain>
    </source>
</reference>
<comment type="caution">
    <text evidence="1">The sequence shown here is derived from an EMBL/GenBank/DDBJ whole genome shotgun (WGS) entry which is preliminary data.</text>
</comment>
<accession>A0A9N8S1C2</accession>
<dbReference type="Proteomes" id="UP000789704">
    <property type="component" value="Unassembled WGS sequence"/>
</dbReference>
<evidence type="ECO:0000313" key="1">
    <source>
        <dbReference type="EMBL" id="CAG4927816.1"/>
    </source>
</evidence>
<gene>
    <name evidence="1" type="ORF">LMG31841_05741</name>
</gene>